<dbReference type="InterPro" id="IPR001304">
    <property type="entry name" value="C-type_lectin-like"/>
</dbReference>
<dbReference type="InParanoid" id="A7SVE5"/>
<accession>A7SVE5</accession>
<sequence length="379" mass="42620">MPVTRAQADEACRRLGSELVEISDNEEQEFVYRNLVDVPRPVGVWTGLIRSAETDEWSWNNRTAPTFFYWGYGEPNNYMSRGENCSEMRYWDGMWNDVLCVNKYGYVCEKAIFVTQAGVFSSNIERLGMALQGHLISTIKTLIVFAGIRSLDIAHGFRGASFVPYPSLRLLLPSNHTERNKTEFHASDSQDGCLYACVRRIWCFSTNVNLTALRHGEKRQSCELLPTNTFSTPSLENDSSFMHFSIKKRGHNIVAMAIDGSGIYSKAAFDTWGNKTAGSSMSKHIQNIPDNSVVIIATKDSADVFVNDAYSELQSLGVVAPLQPGHRESWLLIGYKGGTRTWITQRYEKRFRGPSKGGVLVPKEGCFPHGDRSTLYCYP</sequence>
<dbReference type="InterPro" id="IPR050111">
    <property type="entry name" value="C-type_lectin/snaclec_domain"/>
</dbReference>
<dbReference type="HOGENOM" id="CLU_730165_0_0_1"/>
<feature type="domain" description="C-type lectin" evidence="1">
    <location>
        <begin position="1"/>
        <end position="109"/>
    </location>
</feature>
<dbReference type="PROSITE" id="PS50041">
    <property type="entry name" value="C_TYPE_LECTIN_2"/>
    <property type="match status" value="1"/>
</dbReference>
<evidence type="ECO:0000259" key="1">
    <source>
        <dbReference type="PROSITE" id="PS50041"/>
    </source>
</evidence>
<dbReference type="Pfam" id="PF00059">
    <property type="entry name" value="Lectin_C"/>
    <property type="match status" value="1"/>
</dbReference>
<dbReference type="InterPro" id="IPR016187">
    <property type="entry name" value="CTDL_fold"/>
</dbReference>
<dbReference type="InterPro" id="IPR039477">
    <property type="entry name" value="ILEI/PANDER_dom"/>
</dbReference>
<dbReference type="Pfam" id="PF15711">
    <property type="entry name" value="ILEI"/>
    <property type="match status" value="1"/>
</dbReference>
<dbReference type="CDD" id="cd00037">
    <property type="entry name" value="CLECT"/>
    <property type="match status" value="1"/>
</dbReference>
<dbReference type="InterPro" id="IPR016186">
    <property type="entry name" value="C-type_lectin-like/link_sf"/>
</dbReference>
<dbReference type="PANTHER" id="PTHR22803">
    <property type="entry name" value="MANNOSE, PHOSPHOLIPASE, LECTIN RECEPTOR RELATED"/>
    <property type="match status" value="1"/>
</dbReference>
<dbReference type="eggNOG" id="ENOG502SZ29">
    <property type="taxonomic scope" value="Eukaryota"/>
</dbReference>
<dbReference type="Gene3D" id="3.10.100.10">
    <property type="entry name" value="Mannose-Binding Protein A, subunit A"/>
    <property type="match status" value="1"/>
</dbReference>
<dbReference type="SUPFAM" id="SSF56436">
    <property type="entry name" value="C-type lectin-like"/>
    <property type="match status" value="1"/>
</dbReference>
<dbReference type="EMBL" id="DS469833">
    <property type="protein sequence ID" value="EDO32309.1"/>
    <property type="molecule type" value="Genomic_DNA"/>
</dbReference>
<protein>
    <recommendedName>
        <fullName evidence="1">C-type lectin domain-containing protein</fullName>
    </recommendedName>
</protein>
<evidence type="ECO:0000313" key="3">
    <source>
        <dbReference type="Proteomes" id="UP000001593"/>
    </source>
</evidence>
<keyword evidence="3" id="KW-1185">Reference proteome</keyword>
<dbReference type="AlphaFoldDB" id="A7SVE5"/>
<evidence type="ECO:0000313" key="2">
    <source>
        <dbReference type="EMBL" id="EDO32309.1"/>
    </source>
</evidence>
<organism evidence="2 3">
    <name type="scientific">Nematostella vectensis</name>
    <name type="common">Starlet sea anemone</name>
    <dbReference type="NCBI Taxonomy" id="45351"/>
    <lineage>
        <taxon>Eukaryota</taxon>
        <taxon>Metazoa</taxon>
        <taxon>Cnidaria</taxon>
        <taxon>Anthozoa</taxon>
        <taxon>Hexacorallia</taxon>
        <taxon>Actiniaria</taxon>
        <taxon>Edwardsiidae</taxon>
        <taxon>Nematostella</taxon>
    </lineage>
</organism>
<dbReference type="PROSITE" id="PS52031">
    <property type="entry name" value="GG_LECTIN"/>
    <property type="match status" value="1"/>
</dbReference>
<proteinExistence type="predicted"/>
<gene>
    <name evidence="2" type="ORF">NEMVEDRAFT_v1g218066</name>
</gene>
<reference evidence="2 3" key="1">
    <citation type="journal article" date="2007" name="Science">
        <title>Sea anemone genome reveals ancestral eumetazoan gene repertoire and genomic organization.</title>
        <authorList>
            <person name="Putnam N.H."/>
            <person name="Srivastava M."/>
            <person name="Hellsten U."/>
            <person name="Dirks B."/>
            <person name="Chapman J."/>
            <person name="Salamov A."/>
            <person name="Terry A."/>
            <person name="Shapiro H."/>
            <person name="Lindquist E."/>
            <person name="Kapitonov V.V."/>
            <person name="Jurka J."/>
            <person name="Genikhovich G."/>
            <person name="Grigoriev I.V."/>
            <person name="Lucas S.M."/>
            <person name="Steele R.E."/>
            <person name="Finnerty J.R."/>
            <person name="Technau U."/>
            <person name="Martindale M.Q."/>
            <person name="Rokhsar D.S."/>
        </authorList>
    </citation>
    <scope>NUCLEOTIDE SEQUENCE [LARGE SCALE GENOMIC DNA]</scope>
    <source>
        <strain evidence="3">CH2 X CH6</strain>
    </source>
</reference>
<dbReference type="SMART" id="SM00034">
    <property type="entry name" value="CLECT"/>
    <property type="match status" value="1"/>
</dbReference>
<dbReference type="Proteomes" id="UP000001593">
    <property type="component" value="Unassembled WGS sequence"/>
</dbReference>
<name>A7SVE5_NEMVE</name>